<accession>A0ABT9BBZ4</accession>
<dbReference type="Proteomes" id="UP001176429">
    <property type="component" value="Unassembled WGS sequence"/>
</dbReference>
<proteinExistence type="predicted"/>
<evidence type="ECO:0000313" key="2">
    <source>
        <dbReference type="Proteomes" id="UP001176429"/>
    </source>
</evidence>
<dbReference type="RefSeq" id="WP_305005541.1">
    <property type="nucleotide sequence ID" value="NZ_JAUQSY010000003.1"/>
</dbReference>
<evidence type="ECO:0000313" key="1">
    <source>
        <dbReference type="EMBL" id="MDO7874226.1"/>
    </source>
</evidence>
<name>A0ABT9BBZ4_9BACT</name>
<dbReference type="EMBL" id="JAUQSY010000003">
    <property type="protein sequence ID" value="MDO7874226.1"/>
    <property type="molecule type" value="Genomic_DNA"/>
</dbReference>
<comment type="caution">
    <text evidence="1">The sequence shown here is derived from an EMBL/GenBank/DDBJ whole genome shotgun (WGS) entry which is preliminary data.</text>
</comment>
<protein>
    <recommendedName>
        <fullName evidence="3">Lipocalin-like domain-containing protein</fullName>
    </recommendedName>
</protein>
<organism evidence="1 2">
    <name type="scientific">Hymenobacter aranciens</name>
    <dbReference type="NCBI Taxonomy" id="3063996"/>
    <lineage>
        <taxon>Bacteria</taxon>
        <taxon>Pseudomonadati</taxon>
        <taxon>Bacteroidota</taxon>
        <taxon>Cytophagia</taxon>
        <taxon>Cytophagales</taxon>
        <taxon>Hymenobacteraceae</taxon>
        <taxon>Hymenobacter</taxon>
    </lineage>
</organism>
<sequence>MSLLDLNLQQVADPYLTGSWRIESRSHSRTSSPDPLLAHATHLHLQDRTCHLDAPGAAHHGEWRIERDPLLSRPYLVITLAGQAIRALVTRLRRSLDGQYQALVLYFQSGLELSLVQP</sequence>
<keyword evidence="2" id="KW-1185">Reference proteome</keyword>
<evidence type="ECO:0008006" key="3">
    <source>
        <dbReference type="Google" id="ProtNLM"/>
    </source>
</evidence>
<reference evidence="1" key="1">
    <citation type="submission" date="2023-07" db="EMBL/GenBank/DDBJ databases">
        <authorList>
            <person name="Kim M.K."/>
        </authorList>
    </citation>
    <scope>NUCLEOTIDE SEQUENCE</scope>
    <source>
        <strain evidence="1">ASUV-10-1</strain>
    </source>
</reference>
<gene>
    <name evidence="1" type="ORF">Q5H93_05735</name>
</gene>